<dbReference type="EMBL" id="FN563149">
    <property type="protein sequence ID" value="CBH47658.1"/>
    <property type="molecule type" value="Genomic_DNA"/>
</dbReference>
<gene>
    <name evidence="1" type="ordered locus">REQ_15810</name>
</gene>
<sequence>MPLEVCMSREVPEPAVQMGYVVADLDAAIDHWVTHAHVGPWTVFRGVTLNGRYAGADTVVTMDVAMGYTGDLQIELMQITSSTPSPYANSAGEPLVGPHHIAWITDDLDAALADARGRGLDELFVAEGPGTRVAYVHSPGQPGVVFEYIQSAGMREMLAYGIEQARTWDGSNPVRSIG</sequence>
<dbReference type="AlphaFoldDB" id="A0A3S5Y555"/>
<dbReference type="Gene3D" id="3.10.180.10">
    <property type="entry name" value="2,3-Dihydroxybiphenyl 1,2-Dioxygenase, domain 1"/>
    <property type="match status" value="1"/>
</dbReference>
<dbReference type="SUPFAM" id="SSF54593">
    <property type="entry name" value="Glyoxalase/Bleomycin resistance protein/Dihydroxybiphenyl dioxygenase"/>
    <property type="match status" value="1"/>
</dbReference>
<reference evidence="1" key="1">
    <citation type="journal article" date="2010" name="PLoS Genet.">
        <title>The genome of a pathogenic rhodococcus: cooptive virulence underpinned by key gene acquisitions.</title>
        <authorList>
            <person name="Letek M."/>
            <person name="Gonzalez P."/>
            <person name="Macarthur I."/>
            <person name="Rodriguez H."/>
            <person name="Freeman T.C."/>
            <person name="Valero-Rello A."/>
            <person name="Blanco M."/>
            <person name="Buckley T."/>
            <person name="Cherevach I."/>
            <person name="Fahey R."/>
            <person name="Hapeshi A."/>
            <person name="Holdstock J."/>
            <person name="Leadon D."/>
            <person name="Navas J."/>
            <person name="Ocampo A."/>
            <person name="Quail M.A."/>
            <person name="Sanders M."/>
            <person name="Scortti M.M."/>
            <person name="Prescott J.F."/>
            <person name="Fogarty U."/>
            <person name="Meijer W.G."/>
            <person name="Parkhill J."/>
            <person name="Bentley S.D."/>
            <person name="Vazquez-Boland J.A."/>
        </authorList>
    </citation>
    <scope>NUCLEOTIDE SEQUENCE [LARGE SCALE GENOMIC DNA]</scope>
    <source>
        <strain evidence="1 2">103S</strain>
    </source>
</reference>
<dbReference type="Proteomes" id="UP001154400">
    <property type="component" value="Chromosome"/>
</dbReference>
<organism evidence="1">
    <name type="scientific">Rhodococcus hoagii (strain 103S)</name>
    <name type="common">Rhodococcus equi</name>
    <dbReference type="NCBI Taxonomy" id="685727"/>
    <lineage>
        <taxon>Bacteria</taxon>
        <taxon>Bacillati</taxon>
        <taxon>Actinomycetota</taxon>
        <taxon>Actinomycetes</taxon>
        <taxon>Mycobacteriales</taxon>
        <taxon>Nocardiaceae</taxon>
        <taxon>Prescottella</taxon>
    </lineage>
</organism>
<dbReference type="Pfam" id="PF13669">
    <property type="entry name" value="Glyoxalase_4"/>
    <property type="match status" value="1"/>
</dbReference>
<dbReference type="KEGG" id="req:REQ_15810"/>
<evidence type="ECO:0000313" key="1">
    <source>
        <dbReference type="EMBL" id="CBH47658.1"/>
    </source>
</evidence>
<proteinExistence type="predicted"/>
<evidence type="ECO:0000313" key="2">
    <source>
        <dbReference type="Proteomes" id="UP000006892"/>
    </source>
</evidence>
<dbReference type="InterPro" id="IPR029068">
    <property type="entry name" value="Glyas_Bleomycin-R_OHBP_Dase"/>
</dbReference>
<name>A0A3S5Y555_RHOH1</name>
<accession>A0A3S5Y555</accession>
<protein>
    <recommendedName>
        <fullName evidence="3">VOC family protein</fullName>
    </recommendedName>
</protein>
<evidence type="ECO:0008006" key="3">
    <source>
        <dbReference type="Google" id="ProtNLM"/>
    </source>
</evidence>